<dbReference type="EMBL" id="GGEC01023292">
    <property type="protein sequence ID" value="MBX03776.1"/>
    <property type="molecule type" value="Transcribed_RNA"/>
</dbReference>
<dbReference type="AlphaFoldDB" id="A0A2P2KDG1"/>
<reference evidence="1" key="1">
    <citation type="submission" date="2018-02" db="EMBL/GenBank/DDBJ databases">
        <title>Rhizophora mucronata_Transcriptome.</title>
        <authorList>
            <person name="Meera S.P."/>
            <person name="Sreeshan A."/>
            <person name="Augustine A."/>
        </authorList>
    </citation>
    <scope>NUCLEOTIDE SEQUENCE</scope>
    <source>
        <tissue evidence="1">Leaf</tissue>
    </source>
</reference>
<sequence>MKLTKHSKPQVLNFTVRKIAADDMSNNVPREVILKSSTVLQHMTT</sequence>
<organism evidence="1">
    <name type="scientific">Rhizophora mucronata</name>
    <name type="common">Asiatic mangrove</name>
    <dbReference type="NCBI Taxonomy" id="61149"/>
    <lineage>
        <taxon>Eukaryota</taxon>
        <taxon>Viridiplantae</taxon>
        <taxon>Streptophyta</taxon>
        <taxon>Embryophyta</taxon>
        <taxon>Tracheophyta</taxon>
        <taxon>Spermatophyta</taxon>
        <taxon>Magnoliopsida</taxon>
        <taxon>eudicotyledons</taxon>
        <taxon>Gunneridae</taxon>
        <taxon>Pentapetalae</taxon>
        <taxon>rosids</taxon>
        <taxon>fabids</taxon>
        <taxon>Malpighiales</taxon>
        <taxon>Rhizophoraceae</taxon>
        <taxon>Rhizophora</taxon>
    </lineage>
</organism>
<protein>
    <submittedName>
        <fullName evidence="1">Uncharacterized protein</fullName>
    </submittedName>
</protein>
<proteinExistence type="predicted"/>
<name>A0A2P2KDG1_RHIMU</name>
<accession>A0A2P2KDG1</accession>
<evidence type="ECO:0000313" key="1">
    <source>
        <dbReference type="EMBL" id="MBX03776.1"/>
    </source>
</evidence>